<dbReference type="PANTHER" id="PTHR31272">
    <property type="entry name" value="CYTOCHROME C-TYPE BIOGENESIS PROTEIN HI_1454-RELATED"/>
    <property type="match status" value="1"/>
</dbReference>
<keyword evidence="1" id="KW-0472">Membrane</keyword>
<keyword evidence="4" id="KW-1185">Reference proteome</keyword>
<gene>
    <name evidence="3" type="ORF">SAMN02745119_03274</name>
</gene>
<dbReference type="AlphaFoldDB" id="A0A1T4S5B5"/>
<dbReference type="EMBL" id="FUWR01000031">
    <property type="protein sequence ID" value="SKA23414.1"/>
    <property type="molecule type" value="Genomic_DNA"/>
</dbReference>
<name>A0A1T4S5B5_9BACT</name>
<evidence type="ECO:0000313" key="3">
    <source>
        <dbReference type="EMBL" id="SKA23414.1"/>
    </source>
</evidence>
<dbReference type="OrthoDB" id="9803065at2"/>
<dbReference type="InterPro" id="IPR051790">
    <property type="entry name" value="Cytochrome_c-biogenesis_DsbD"/>
</dbReference>
<dbReference type="Pfam" id="PF13386">
    <property type="entry name" value="DsbD_2"/>
    <property type="match status" value="1"/>
</dbReference>
<evidence type="ECO:0000259" key="2">
    <source>
        <dbReference type="Pfam" id="PF13386"/>
    </source>
</evidence>
<dbReference type="PANTHER" id="PTHR31272:SF9">
    <property type="entry name" value="BLL1027 PROTEIN"/>
    <property type="match status" value="1"/>
</dbReference>
<dbReference type="InterPro" id="IPR039447">
    <property type="entry name" value="UreH-like_TM_dom"/>
</dbReference>
<evidence type="ECO:0000256" key="1">
    <source>
        <dbReference type="SAM" id="Phobius"/>
    </source>
</evidence>
<reference evidence="4" key="1">
    <citation type="submission" date="2017-02" db="EMBL/GenBank/DDBJ databases">
        <authorList>
            <person name="Varghese N."/>
            <person name="Submissions S."/>
        </authorList>
    </citation>
    <scope>NUCLEOTIDE SEQUENCE [LARGE SCALE GENOMIC DNA]</scope>
    <source>
        <strain evidence="4">ATCC BAA-34</strain>
    </source>
</reference>
<feature type="transmembrane region" description="Helical" evidence="1">
    <location>
        <begin position="81"/>
        <end position="105"/>
    </location>
</feature>
<feature type="transmembrane region" description="Helical" evidence="1">
    <location>
        <begin position="202"/>
        <end position="218"/>
    </location>
</feature>
<evidence type="ECO:0000313" key="4">
    <source>
        <dbReference type="Proteomes" id="UP000190102"/>
    </source>
</evidence>
<keyword evidence="1 3" id="KW-0812">Transmembrane</keyword>
<proteinExistence type="predicted"/>
<dbReference type="STRING" id="115783.SAMN02745119_03274"/>
<accession>A0A1T4S5B5</accession>
<feature type="domain" description="Urease accessory protein UreH-like transmembrane" evidence="2">
    <location>
        <begin position="11"/>
        <end position="212"/>
    </location>
</feature>
<organism evidence="3 4">
    <name type="scientific">Trichlorobacter thiogenes</name>
    <dbReference type="NCBI Taxonomy" id="115783"/>
    <lineage>
        <taxon>Bacteria</taxon>
        <taxon>Pseudomonadati</taxon>
        <taxon>Thermodesulfobacteriota</taxon>
        <taxon>Desulfuromonadia</taxon>
        <taxon>Geobacterales</taxon>
        <taxon>Geobacteraceae</taxon>
        <taxon>Trichlorobacter</taxon>
    </lineage>
</organism>
<protein>
    <submittedName>
        <fullName evidence="3">Cytochrome C biogenesis protein transmembrane region</fullName>
    </submittedName>
</protein>
<sequence>MTADNISLLLAFVAGVLSTLSPCVLPVLTFVTASSLNKSKFGPIALSAGILVTFVGGSLVLQATGSILGVGASILRPIAGLFLTLSGLLFVSDTISGLFAGLFSSTLSHIPSPSGTDARYPLVSEFINGFFLGIVWTPCSGPSLGAAFGLAGQTGQLSKAFLIILVFGAGSIIPLVIFAYGARSLTQTIRQQTRVLLTLKKLFGALMMLFGLSIIIGYDRYVESLLLELTPETWLGFITRY</sequence>
<feature type="transmembrane region" description="Helical" evidence="1">
    <location>
        <begin position="160"/>
        <end position="181"/>
    </location>
</feature>
<feature type="transmembrane region" description="Helical" evidence="1">
    <location>
        <begin position="43"/>
        <end position="61"/>
    </location>
</feature>
<keyword evidence="1" id="KW-1133">Transmembrane helix</keyword>
<dbReference type="RefSeq" id="WP_078791526.1">
    <property type="nucleotide sequence ID" value="NZ_FUWR01000031.1"/>
</dbReference>
<dbReference type="Proteomes" id="UP000190102">
    <property type="component" value="Unassembled WGS sequence"/>
</dbReference>
<feature type="transmembrane region" description="Helical" evidence="1">
    <location>
        <begin position="6"/>
        <end position="31"/>
    </location>
</feature>